<evidence type="ECO:0000313" key="3">
    <source>
        <dbReference type="Proteomes" id="UP000317646"/>
    </source>
</evidence>
<dbReference type="RefSeq" id="WP_140468403.1">
    <property type="nucleotide sequence ID" value="NZ_RCYZ01000007.1"/>
</dbReference>
<dbReference type="Proteomes" id="UP000317646">
    <property type="component" value="Unassembled WGS sequence"/>
</dbReference>
<feature type="signal peptide" evidence="1">
    <location>
        <begin position="1"/>
        <end position="23"/>
    </location>
</feature>
<keyword evidence="3" id="KW-1185">Reference proteome</keyword>
<sequence>MPSRLRPAAALGLLLLGAGSAQAQTLALGEPTPRRPAQTAPAAAALPPEPLLYAAAHDSLMYRVAQIHAQAEARAGYFSASQGSFGGLHRRVRTYARSAGPLVKREVVKHRFGVELQKVAYYDAAGHQVLTERYEDRQLTRLELWEYPASGRPTANWLLVRGDYLRHQFLSAPTHATVHYYHRLRPVGEGL</sequence>
<feature type="chain" id="PRO_5021273786" evidence="1">
    <location>
        <begin position="24"/>
        <end position="191"/>
    </location>
</feature>
<gene>
    <name evidence="2" type="ORF">EAH73_16115</name>
</gene>
<proteinExistence type="predicted"/>
<protein>
    <submittedName>
        <fullName evidence="2">Uncharacterized protein</fullName>
    </submittedName>
</protein>
<reference evidence="2 3" key="1">
    <citation type="journal article" date="2019" name="Environ. Microbiol.">
        <title>Species interactions and distinct microbial communities in high Arctic permafrost affected cryosols are associated with the CH4 and CO2 gas fluxes.</title>
        <authorList>
            <person name="Altshuler I."/>
            <person name="Hamel J."/>
            <person name="Turney S."/>
            <person name="Magnuson E."/>
            <person name="Levesque R."/>
            <person name="Greer C."/>
            <person name="Whyte L.G."/>
        </authorList>
    </citation>
    <scope>NUCLEOTIDE SEQUENCE [LARGE SCALE GENOMIC DNA]</scope>
    <source>
        <strain evidence="2 3">S9.2P</strain>
    </source>
</reference>
<accession>A0A502GRN7</accession>
<dbReference type="EMBL" id="RCYZ01000007">
    <property type="protein sequence ID" value="TPG63583.1"/>
    <property type="molecule type" value="Genomic_DNA"/>
</dbReference>
<keyword evidence="1" id="KW-0732">Signal</keyword>
<organism evidence="2 3">
    <name type="scientific">Hymenobacter nivis</name>
    <dbReference type="NCBI Taxonomy" id="1850093"/>
    <lineage>
        <taxon>Bacteria</taxon>
        <taxon>Pseudomonadati</taxon>
        <taxon>Bacteroidota</taxon>
        <taxon>Cytophagia</taxon>
        <taxon>Cytophagales</taxon>
        <taxon>Hymenobacteraceae</taxon>
        <taxon>Hymenobacter</taxon>
    </lineage>
</organism>
<dbReference type="AlphaFoldDB" id="A0A502GRN7"/>
<evidence type="ECO:0000313" key="2">
    <source>
        <dbReference type="EMBL" id="TPG63583.1"/>
    </source>
</evidence>
<dbReference type="OrthoDB" id="881270at2"/>
<name>A0A502GRN7_9BACT</name>
<evidence type="ECO:0000256" key="1">
    <source>
        <dbReference type="SAM" id="SignalP"/>
    </source>
</evidence>
<comment type="caution">
    <text evidence="2">The sequence shown here is derived from an EMBL/GenBank/DDBJ whole genome shotgun (WGS) entry which is preliminary data.</text>
</comment>